<evidence type="ECO:0000313" key="1">
    <source>
        <dbReference type="EMBL" id="TYP75205.1"/>
    </source>
</evidence>
<dbReference type="Proteomes" id="UP000324376">
    <property type="component" value="Unassembled WGS sequence"/>
</dbReference>
<reference evidence="1 2" key="1">
    <citation type="submission" date="2019-07" db="EMBL/GenBank/DDBJ databases">
        <title>Genomic Encyclopedia of Archaeal and Bacterial Type Strains, Phase II (KMG-II): from individual species to whole genera.</title>
        <authorList>
            <person name="Goeker M."/>
        </authorList>
    </citation>
    <scope>NUCLEOTIDE SEQUENCE [LARGE SCALE GENOMIC DNA]</scope>
    <source>
        <strain evidence="1 2">DSM 17527</strain>
    </source>
</reference>
<accession>A0A5S5C716</accession>
<proteinExistence type="predicted"/>
<keyword evidence="2" id="KW-1185">Reference proteome</keyword>
<protein>
    <submittedName>
        <fullName evidence="1">Uncharacterized protein</fullName>
    </submittedName>
</protein>
<gene>
    <name evidence="1" type="ORF">BD809_103269</name>
</gene>
<dbReference type="AlphaFoldDB" id="A0A5S5C716"/>
<dbReference type="EMBL" id="VNHU01000003">
    <property type="protein sequence ID" value="TYP75205.1"/>
    <property type="molecule type" value="Genomic_DNA"/>
</dbReference>
<sequence length="601" mass="69162">MTRRFFFTYSSCFLIFVSTTLYSQQVESVLRVVEVDRDGKYRTAQNEIRESYVNNKVSDINSTLHIQITVEDLLDKVKGLDLQGLGLPSDIISKINKLSVALEERNKVLSQFKILLEEYDYRKFKANSLLNKEWVSTMQQLVAPVEALTQIDPYIEEGPGGFRPEDIYARTSIVLNRMRAEVQITAQEEGVYLQLGAWLYSKREPLPLHLPGFDIIEPQESYEVERWQILPTKEQVAALKQLNEIAAKNRNQDLSLIKKYIETEIDRIKELLFLDSKSLFENLEAALENIDHPNYKAIQSQIKELVIDFKFFIKTIEQKLKFYQNLSLDSKEAIISVVNQIEEDLIYITEQEGKQLVLKFVNTYENLKKLGQDTEEIAKLGEELTKIITTYTSWLEIVSQDSLFKNIKSLLRGVEVDFEALQFSDEVLNLMLSEVPKDTELDLYTAGIRQQGDRILFKLLLRAPTKEIYQETREIYLYKVLPHIEGTVGVVFADPLSRTAIETQFQMAPYYNMLLKGVFDQKLRRQSVAYNRIFDWGIGLHISAPDFDGDDVPELGTGIVVSALHDYLQTGLAINVFTGDPYWFFGLRLPVPSFSISGLSN</sequence>
<organism evidence="1 2">
    <name type="scientific">Aquimarina intermedia</name>
    <dbReference type="NCBI Taxonomy" id="350814"/>
    <lineage>
        <taxon>Bacteria</taxon>
        <taxon>Pseudomonadati</taxon>
        <taxon>Bacteroidota</taxon>
        <taxon>Flavobacteriia</taxon>
        <taxon>Flavobacteriales</taxon>
        <taxon>Flavobacteriaceae</taxon>
        <taxon>Aquimarina</taxon>
    </lineage>
</organism>
<name>A0A5S5C716_9FLAO</name>
<evidence type="ECO:0000313" key="2">
    <source>
        <dbReference type="Proteomes" id="UP000324376"/>
    </source>
</evidence>
<comment type="caution">
    <text evidence="1">The sequence shown here is derived from an EMBL/GenBank/DDBJ whole genome shotgun (WGS) entry which is preliminary data.</text>
</comment>